<comment type="caution">
    <text evidence="2">The sequence shown here is derived from an EMBL/GenBank/DDBJ whole genome shotgun (WGS) entry which is preliminary data.</text>
</comment>
<organism evidence="2 3">
    <name type="scientific">Burkholderia multivorans CGD2</name>
    <dbReference type="NCBI Taxonomy" id="513052"/>
    <lineage>
        <taxon>Bacteria</taxon>
        <taxon>Pseudomonadati</taxon>
        <taxon>Pseudomonadota</taxon>
        <taxon>Betaproteobacteria</taxon>
        <taxon>Burkholderiales</taxon>
        <taxon>Burkholderiaceae</taxon>
        <taxon>Burkholderia</taxon>
        <taxon>Burkholderia cepacia complex</taxon>
    </lineage>
</organism>
<feature type="region of interest" description="Disordered" evidence="1">
    <location>
        <begin position="1"/>
        <end position="33"/>
    </location>
</feature>
<evidence type="ECO:0000313" key="3">
    <source>
        <dbReference type="Proteomes" id="UP000004535"/>
    </source>
</evidence>
<sequence>MNRRIRPDRRTDAFRISGIPDSARRARSGKLNENNGLQACESLASTLQ</sequence>
<dbReference type="EMBL" id="ACFC01000011">
    <property type="protein sequence ID" value="EEE05066.1"/>
    <property type="molecule type" value="Genomic_DNA"/>
</dbReference>
<evidence type="ECO:0000256" key="1">
    <source>
        <dbReference type="SAM" id="MobiDB-lite"/>
    </source>
</evidence>
<proteinExistence type="predicted"/>
<name>B9BVP4_9BURK</name>
<reference evidence="2 3" key="1">
    <citation type="journal article" date="2012" name="J. Bacteriol.">
        <title>Draft Genome Sequence Determination for Cystic Fibrosis and Chronic Granulomatous Disease Burkholderia multivorans Isolates.</title>
        <authorList>
            <person name="Varga J.J."/>
            <person name="Losada L."/>
            <person name="Zelazny A.M."/>
            <person name="Brinkac L."/>
            <person name="Harkins D."/>
            <person name="Radune D."/>
            <person name="Hostetler J."/>
            <person name="Sampaio E.P."/>
            <person name="Ronning C.M."/>
            <person name="Nierman W.C."/>
            <person name="Greenberg D.E."/>
            <person name="Holland S.M."/>
            <person name="Goldberg J.B."/>
        </authorList>
    </citation>
    <scope>NUCLEOTIDE SEQUENCE [LARGE SCALE GENOMIC DNA]</scope>
    <source>
        <strain evidence="2 3">CGD2</strain>
    </source>
</reference>
<accession>B9BVP4</accession>
<protein>
    <submittedName>
        <fullName evidence="2">Uncharacterized protein</fullName>
    </submittedName>
</protein>
<gene>
    <name evidence="2" type="ORF">BURMUCGD2_0556</name>
</gene>
<dbReference type="AlphaFoldDB" id="B9BVP4"/>
<evidence type="ECO:0000313" key="2">
    <source>
        <dbReference type="EMBL" id="EEE05066.1"/>
    </source>
</evidence>
<dbReference type="Proteomes" id="UP000004535">
    <property type="component" value="Unassembled WGS sequence"/>
</dbReference>